<keyword evidence="4" id="KW-0564">Palmitate</keyword>
<evidence type="ECO:0000313" key="7">
    <source>
        <dbReference type="EMBL" id="AOY89028.1"/>
    </source>
</evidence>
<organism evidence="7 8">
    <name type="scientific">Marinobacter salinus</name>
    <dbReference type="NCBI Taxonomy" id="1874317"/>
    <lineage>
        <taxon>Bacteria</taxon>
        <taxon>Pseudomonadati</taxon>
        <taxon>Pseudomonadota</taxon>
        <taxon>Gammaproteobacteria</taxon>
        <taxon>Pseudomonadales</taxon>
        <taxon>Marinobacteraceae</taxon>
        <taxon>Marinobacter</taxon>
    </lineage>
</organism>
<accession>A0A1D9GN07</accession>
<protein>
    <recommendedName>
        <fullName evidence="9">Lipoprotein</fullName>
    </recommendedName>
</protein>
<keyword evidence="5" id="KW-0998">Cell outer membrane</keyword>
<evidence type="ECO:0000256" key="1">
    <source>
        <dbReference type="ARBA" id="ARBA00004459"/>
    </source>
</evidence>
<proteinExistence type="predicted"/>
<keyword evidence="6" id="KW-0449">Lipoprotein</keyword>
<dbReference type="EMBL" id="CP017715">
    <property type="protein sequence ID" value="AOY89028.1"/>
    <property type="molecule type" value="Genomic_DNA"/>
</dbReference>
<evidence type="ECO:0000313" key="8">
    <source>
        <dbReference type="Proteomes" id="UP000177445"/>
    </source>
</evidence>
<dbReference type="PROSITE" id="PS51257">
    <property type="entry name" value="PROKAR_LIPOPROTEIN"/>
    <property type="match status" value="1"/>
</dbReference>
<name>A0A1D9GN07_9GAMM</name>
<dbReference type="GO" id="GO:0009279">
    <property type="term" value="C:cell outer membrane"/>
    <property type="evidence" value="ECO:0007669"/>
    <property type="project" value="UniProtKB-SubCell"/>
</dbReference>
<evidence type="ECO:0000256" key="4">
    <source>
        <dbReference type="ARBA" id="ARBA00023139"/>
    </source>
</evidence>
<reference evidence="7 8" key="1">
    <citation type="submission" date="2016-10" db="EMBL/GenBank/DDBJ databases">
        <title>Marinobacter salinus sp. nov., a moderately halophilic bacterium isolated from a tidal flat environment.</title>
        <authorList>
            <person name="Park S.-J."/>
        </authorList>
    </citation>
    <scope>NUCLEOTIDE SEQUENCE [LARGE SCALE GENOMIC DNA]</scope>
    <source>
        <strain evidence="7 8">Hb8</strain>
    </source>
</reference>
<dbReference type="KEGG" id="msq:BKP64_13125"/>
<sequence>MRAVKVLVTGLVLMLALVGCGQKGPLYREHQDASALAALDAVDSGAGSDDARNDQGAGE</sequence>
<dbReference type="Proteomes" id="UP000177445">
    <property type="component" value="Chromosome"/>
</dbReference>
<evidence type="ECO:0008006" key="9">
    <source>
        <dbReference type="Google" id="ProtNLM"/>
    </source>
</evidence>
<dbReference type="Pfam" id="PF13627">
    <property type="entry name" value="LptM_cons"/>
    <property type="match status" value="1"/>
</dbReference>
<keyword evidence="8" id="KW-1185">Reference proteome</keyword>
<gene>
    <name evidence="7" type="ORF">BKP64_13125</name>
</gene>
<evidence type="ECO:0000256" key="6">
    <source>
        <dbReference type="ARBA" id="ARBA00023288"/>
    </source>
</evidence>
<dbReference type="RefSeq" id="WP_070970840.1">
    <property type="nucleotide sequence ID" value="NZ_CP017715.1"/>
</dbReference>
<dbReference type="AlphaFoldDB" id="A0A1D9GN07"/>
<dbReference type="STRING" id="1874317.BKP64_13125"/>
<dbReference type="InterPro" id="IPR032831">
    <property type="entry name" value="LptM_cons"/>
</dbReference>
<keyword evidence="2" id="KW-0732">Signal</keyword>
<keyword evidence="3" id="KW-0472">Membrane</keyword>
<evidence type="ECO:0000256" key="2">
    <source>
        <dbReference type="ARBA" id="ARBA00022729"/>
    </source>
</evidence>
<dbReference type="NCBIfam" id="NF047847">
    <property type="entry name" value="SS_mature_LptM"/>
    <property type="match status" value="1"/>
</dbReference>
<evidence type="ECO:0000256" key="3">
    <source>
        <dbReference type="ARBA" id="ARBA00023136"/>
    </source>
</evidence>
<comment type="subcellular location">
    <subcellularLocation>
        <location evidence="1">Cell outer membrane</location>
        <topology evidence="1">Lipid-anchor</topology>
    </subcellularLocation>
</comment>
<evidence type="ECO:0000256" key="5">
    <source>
        <dbReference type="ARBA" id="ARBA00023237"/>
    </source>
</evidence>